<organism evidence="3 4">
    <name type="scientific">Paludibacter propionicigenes (strain DSM 17365 / JCM 13257 / WB4)</name>
    <dbReference type="NCBI Taxonomy" id="694427"/>
    <lineage>
        <taxon>Bacteria</taxon>
        <taxon>Pseudomonadati</taxon>
        <taxon>Bacteroidota</taxon>
        <taxon>Bacteroidia</taxon>
        <taxon>Bacteroidales</taxon>
        <taxon>Paludibacteraceae</taxon>
        <taxon>Paludibacter</taxon>
    </lineage>
</organism>
<evidence type="ECO:0000313" key="3">
    <source>
        <dbReference type="EMBL" id="ADQ78805.1"/>
    </source>
</evidence>
<feature type="transmembrane region" description="Helical" evidence="1">
    <location>
        <begin position="158"/>
        <end position="176"/>
    </location>
</feature>
<evidence type="ECO:0000313" key="4">
    <source>
        <dbReference type="Proteomes" id="UP000008718"/>
    </source>
</evidence>
<dbReference type="Pfam" id="PF02517">
    <property type="entry name" value="Rce1-like"/>
    <property type="match status" value="1"/>
</dbReference>
<accession>E4T261</accession>
<dbReference type="InterPro" id="IPR052710">
    <property type="entry name" value="CAAX_protease"/>
</dbReference>
<gene>
    <name evidence="3" type="ordered locus">Palpr_0649</name>
</gene>
<feature type="transmembrane region" description="Helical" evidence="1">
    <location>
        <begin position="12"/>
        <end position="33"/>
    </location>
</feature>
<keyword evidence="1" id="KW-1133">Transmembrane helix</keyword>
<sequence>MNQTQLTPKKSILIIGIGATIFILALPALLNWLGVTVYPSDVKSLYLKVLYPWFVLSLLFLYVVKIEKQPFLLWTEKSYPFTFYLKSCFKIMLMSFICAFIVLLIVKFAGVNNKSDIANKLEHIIQKDKLLIVLVPLTAGVTEELICRGYLLTRLEMLINKPAVSIVISAILFGILHISYGTIAQVLLPLCLGLLYAIVYYKYRNIRVIILCHFLWDFLAFYSKAR</sequence>
<dbReference type="OrthoDB" id="158986at2"/>
<protein>
    <submittedName>
        <fullName evidence="3">Abortive infection protein</fullName>
    </submittedName>
</protein>
<dbReference type="AlphaFoldDB" id="E4T261"/>
<dbReference type="GO" id="GO:0004175">
    <property type="term" value="F:endopeptidase activity"/>
    <property type="evidence" value="ECO:0007669"/>
    <property type="project" value="UniProtKB-ARBA"/>
</dbReference>
<dbReference type="EMBL" id="CP002345">
    <property type="protein sequence ID" value="ADQ78805.1"/>
    <property type="molecule type" value="Genomic_DNA"/>
</dbReference>
<dbReference type="eggNOG" id="COG1266">
    <property type="taxonomic scope" value="Bacteria"/>
</dbReference>
<dbReference type="GO" id="GO:0080120">
    <property type="term" value="P:CAAX-box protein maturation"/>
    <property type="evidence" value="ECO:0007669"/>
    <property type="project" value="UniProtKB-ARBA"/>
</dbReference>
<dbReference type="PANTHER" id="PTHR36435:SF1">
    <property type="entry name" value="CAAX AMINO TERMINAL PROTEASE FAMILY PROTEIN"/>
    <property type="match status" value="1"/>
</dbReference>
<feature type="domain" description="CAAX prenyl protease 2/Lysostaphin resistance protein A-like" evidence="2">
    <location>
        <begin position="130"/>
        <end position="219"/>
    </location>
</feature>
<keyword evidence="1" id="KW-0812">Transmembrane</keyword>
<dbReference type="STRING" id="694427.Palpr_0649"/>
<dbReference type="InterPro" id="IPR003675">
    <property type="entry name" value="Rce1/LyrA-like_dom"/>
</dbReference>
<keyword evidence="1" id="KW-0472">Membrane</keyword>
<dbReference type="PANTHER" id="PTHR36435">
    <property type="entry name" value="SLR1288 PROTEIN"/>
    <property type="match status" value="1"/>
</dbReference>
<feature type="transmembrane region" description="Helical" evidence="1">
    <location>
        <begin position="91"/>
        <end position="110"/>
    </location>
</feature>
<proteinExistence type="predicted"/>
<evidence type="ECO:0000256" key="1">
    <source>
        <dbReference type="SAM" id="Phobius"/>
    </source>
</evidence>
<dbReference type="Proteomes" id="UP000008718">
    <property type="component" value="Chromosome"/>
</dbReference>
<dbReference type="RefSeq" id="WP_013444174.1">
    <property type="nucleotide sequence ID" value="NC_014734.1"/>
</dbReference>
<feature type="transmembrane region" description="Helical" evidence="1">
    <location>
        <begin position="45"/>
        <end position="64"/>
    </location>
</feature>
<dbReference type="HOGENOM" id="CLU_1223765_0_0_10"/>
<reference evidence="3 4" key="2">
    <citation type="journal article" date="2011" name="Stand. Genomic Sci.">
        <title>Complete genome sequence of Paludibacter propionicigenes type strain (WB4).</title>
        <authorList>
            <person name="Gronow S."/>
            <person name="Munk C."/>
            <person name="Lapidus A."/>
            <person name="Nolan M."/>
            <person name="Lucas S."/>
            <person name="Hammon N."/>
            <person name="Deshpande S."/>
            <person name="Cheng J.F."/>
            <person name="Tapia R."/>
            <person name="Han C."/>
            <person name="Goodwin L."/>
            <person name="Pitluck S."/>
            <person name="Liolios K."/>
            <person name="Ivanova N."/>
            <person name="Mavromatis K."/>
            <person name="Mikhailova N."/>
            <person name="Pati A."/>
            <person name="Chen A."/>
            <person name="Palaniappan K."/>
            <person name="Land M."/>
            <person name="Hauser L."/>
            <person name="Chang Y.J."/>
            <person name="Jeffries C.D."/>
            <person name="Brambilla E."/>
            <person name="Rohde M."/>
            <person name="Goker M."/>
            <person name="Detter J.C."/>
            <person name="Woyke T."/>
            <person name="Bristow J."/>
            <person name="Eisen J.A."/>
            <person name="Markowitz V."/>
            <person name="Hugenholtz P."/>
            <person name="Kyrpides N.C."/>
            <person name="Klenk H.P."/>
        </authorList>
    </citation>
    <scope>NUCLEOTIDE SEQUENCE [LARGE SCALE GENOMIC DNA]</scope>
    <source>
        <strain evidence="4">DSM 17365 / JCM 13257 / WB4</strain>
    </source>
</reference>
<reference key="1">
    <citation type="submission" date="2010-11" db="EMBL/GenBank/DDBJ databases">
        <title>The complete genome of Paludibacter propionicigenes DSM 17365.</title>
        <authorList>
            <consortium name="US DOE Joint Genome Institute (JGI-PGF)"/>
            <person name="Lucas S."/>
            <person name="Copeland A."/>
            <person name="Lapidus A."/>
            <person name="Bruce D."/>
            <person name="Goodwin L."/>
            <person name="Pitluck S."/>
            <person name="Kyrpides N."/>
            <person name="Mavromatis K."/>
            <person name="Ivanova N."/>
            <person name="Munk A.C."/>
            <person name="Brettin T."/>
            <person name="Detter J.C."/>
            <person name="Han C."/>
            <person name="Tapia R."/>
            <person name="Land M."/>
            <person name="Hauser L."/>
            <person name="Markowitz V."/>
            <person name="Cheng J.-F."/>
            <person name="Hugenholtz P."/>
            <person name="Woyke T."/>
            <person name="Wu D."/>
            <person name="Gronow S."/>
            <person name="Wellnitz S."/>
            <person name="Brambilla E."/>
            <person name="Klenk H.-P."/>
            <person name="Eisen J.A."/>
        </authorList>
    </citation>
    <scope>NUCLEOTIDE SEQUENCE</scope>
    <source>
        <strain>WB4</strain>
    </source>
</reference>
<keyword evidence="4" id="KW-1185">Reference proteome</keyword>
<evidence type="ECO:0000259" key="2">
    <source>
        <dbReference type="Pfam" id="PF02517"/>
    </source>
</evidence>
<feature type="transmembrane region" description="Helical" evidence="1">
    <location>
        <begin position="182"/>
        <end position="201"/>
    </location>
</feature>
<dbReference type="KEGG" id="ppn:Palpr_0649"/>
<feature type="transmembrane region" description="Helical" evidence="1">
    <location>
        <begin position="130"/>
        <end position="151"/>
    </location>
</feature>
<name>E4T261_PALPW</name>